<dbReference type="EMBL" id="JACHFL010000001">
    <property type="protein sequence ID" value="MBB5361294.1"/>
    <property type="molecule type" value="Genomic_DNA"/>
</dbReference>
<organism evidence="1 2">
    <name type="scientific">Deinococcus humi</name>
    <dbReference type="NCBI Taxonomy" id="662880"/>
    <lineage>
        <taxon>Bacteria</taxon>
        <taxon>Thermotogati</taxon>
        <taxon>Deinococcota</taxon>
        <taxon>Deinococci</taxon>
        <taxon>Deinococcales</taxon>
        <taxon>Deinococcaceae</taxon>
        <taxon>Deinococcus</taxon>
    </lineage>
</organism>
<sequence length="148" mass="16808">MSNLHFQHDHETQARIAQAQSEERRAELQALRIAVAERVYGFKPCEEGVWLTPLDIQNGDPYEAFTLLEELPEYSTDLNACSLAEGRVLFDLGFEDEYVAKLRAMYERGVSDWISWERFLLELAPEVKCRAMLAALAQAEGQQAQGEG</sequence>
<proteinExistence type="predicted"/>
<reference evidence="1 2" key="1">
    <citation type="submission" date="2020-08" db="EMBL/GenBank/DDBJ databases">
        <title>Genomic Encyclopedia of Type Strains, Phase IV (KMG-IV): sequencing the most valuable type-strain genomes for metagenomic binning, comparative biology and taxonomic classification.</title>
        <authorList>
            <person name="Goeker M."/>
        </authorList>
    </citation>
    <scope>NUCLEOTIDE SEQUENCE [LARGE SCALE GENOMIC DNA]</scope>
    <source>
        <strain evidence="1 2">DSM 27939</strain>
    </source>
</reference>
<comment type="caution">
    <text evidence="1">The sequence shown here is derived from an EMBL/GenBank/DDBJ whole genome shotgun (WGS) entry which is preliminary data.</text>
</comment>
<dbReference type="AlphaFoldDB" id="A0A7W8JQJ8"/>
<evidence type="ECO:0000313" key="2">
    <source>
        <dbReference type="Proteomes" id="UP000552709"/>
    </source>
</evidence>
<dbReference type="Proteomes" id="UP000552709">
    <property type="component" value="Unassembled WGS sequence"/>
</dbReference>
<name>A0A7W8JQJ8_9DEIO</name>
<protein>
    <submittedName>
        <fullName evidence="1">Uncharacterized protein</fullName>
    </submittedName>
</protein>
<keyword evidence="2" id="KW-1185">Reference proteome</keyword>
<gene>
    <name evidence="1" type="ORF">HNQ08_000365</name>
</gene>
<dbReference type="RefSeq" id="WP_184127382.1">
    <property type="nucleotide sequence ID" value="NZ_JACHFL010000001.1"/>
</dbReference>
<evidence type="ECO:0000313" key="1">
    <source>
        <dbReference type="EMBL" id="MBB5361294.1"/>
    </source>
</evidence>
<accession>A0A7W8JQJ8</accession>